<keyword evidence="3" id="KW-0677">Repeat</keyword>
<comment type="caution">
    <text evidence="10">The sequence shown here is derived from an EMBL/GenBank/DDBJ whole genome shotgun (WGS) entry which is preliminary data.</text>
</comment>
<feature type="domain" description="C2H2-type" evidence="9">
    <location>
        <begin position="319"/>
        <end position="347"/>
    </location>
</feature>
<dbReference type="PANTHER" id="PTHR16515">
    <property type="entry name" value="PR DOMAIN ZINC FINGER PROTEIN"/>
    <property type="match status" value="1"/>
</dbReference>
<evidence type="ECO:0000313" key="10">
    <source>
        <dbReference type="EMBL" id="GFY33877.1"/>
    </source>
</evidence>
<feature type="domain" description="C2H2-type" evidence="9">
    <location>
        <begin position="121"/>
        <end position="143"/>
    </location>
</feature>
<dbReference type="AlphaFoldDB" id="A0A8X6WF44"/>
<feature type="domain" description="C2H2-type" evidence="9">
    <location>
        <begin position="235"/>
        <end position="262"/>
    </location>
</feature>
<keyword evidence="6" id="KW-0539">Nucleus</keyword>
<dbReference type="PANTHER" id="PTHR16515:SF66">
    <property type="entry name" value="C2H2-TYPE DOMAIN-CONTAINING PROTEIN"/>
    <property type="match status" value="1"/>
</dbReference>
<dbReference type="PROSITE" id="PS00028">
    <property type="entry name" value="ZINC_FINGER_C2H2_1"/>
    <property type="match status" value="10"/>
</dbReference>
<dbReference type="Gene3D" id="3.30.160.60">
    <property type="entry name" value="Classic Zinc Finger"/>
    <property type="match status" value="6"/>
</dbReference>
<dbReference type="InterPro" id="IPR036236">
    <property type="entry name" value="Znf_C2H2_sf"/>
</dbReference>
<feature type="domain" description="C2H2-type" evidence="9">
    <location>
        <begin position="149"/>
        <end position="177"/>
    </location>
</feature>
<accession>A0A8X6WF44</accession>
<dbReference type="PROSITE" id="PS50157">
    <property type="entry name" value="ZINC_FINGER_C2H2_2"/>
    <property type="match status" value="9"/>
</dbReference>
<dbReference type="FunFam" id="3.30.160.60:FF:000100">
    <property type="entry name" value="Zinc finger 45-like"/>
    <property type="match status" value="2"/>
</dbReference>
<feature type="region of interest" description="Disordered" evidence="8">
    <location>
        <begin position="393"/>
        <end position="446"/>
    </location>
</feature>
<evidence type="ECO:0000256" key="5">
    <source>
        <dbReference type="ARBA" id="ARBA00022833"/>
    </source>
</evidence>
<dbReference type="GO" id="GO:0008270">
    <property type="term" value="F:zinc ion binding"/>
    <property type="evidence" value="ECO:0007669"/>
    <property type="project" value="UniProtKB-KW"/>
</dbReference>
<dbReference type="InterPro" id="IPR013087">
    <property type="entry name" value="Znf_C2H2_type"/>
</dbReference>
<dbReference type="EMBL" id="BMAU01021418">
    <property type="protein sequence ID" value="GFY33877.1"/>
    <property type="molecule type" value="Genomic_DNA"/>
</dbReference>
<evidence type="ECO:0000256" key="8">
    <source>
        <dbReference type="SAM" id="MobiDB-lite"/>
    </source>
</evidence>
<keyword evidence="11" id="KW-1185">Reference proteome</keyword>
<feature type="domain" description="C2H2-type" evidence="9">
    <location>
        <begin position="72"/>
        <end position="96"/>
    </location>
</feature>
<organism evidence="10 11">
    <name type="scientific">Trichonephila clavipes</name>
    <name type="common">Golden silk orbweaver</name>
    <name type="synonym">Nephila clavipes</name>
    <dbReference type="NCBI Taxonomy" id="2585209"/>
    <lineage>
        <taxon>Eukaryota</taxon>
        <taxon>Metazoa</taxon>
        <taxon>Ecdysozoa</taxon>
        <taxon>Arthropoda</taxon>
        <taxon>Chelicerata</taxon>
        <taxon>Arachnida</taxon>
        <taxon>Araneae</taxon>
        <taxon>Araneomorphae</taxon>
        <taxon>Entelegynae</taxon>
        <taxon>Araneoidea</taxon>
        <taxon>Nephilidae</taxon>
        <taxon>Trichonephila</taxon>
    </lineage>
</organism>
<dbReference type="FunFam" id="3.30.160.60:FF:000072">
    <property type="entry name" value="zinc finger protein 143 isoform X1"/>
    <property type="match status" value="1"/>
</dbReference>
<dbReference type="Proteomes" id="UP000887159">
    <property type="component" value="Unassembled WGS sequence"/>
</dbReference>
<evidence type="ECO:0000256" key="7">
    <source>
        <dbReference type="PROSITE-ProRule" id="PRU00042"/>
    </source>
</evidence>
<comment type="subcellular location">
    <subcellularLocation>
        <location evidence="1">Nucleus</location>
    </subcellularLocation>
</comment>
<evidence type="ECO:0000256" key="4">
    <source>
        <dbReference type="ARBA" id="ARBA00022771"/>
    </source>
</evidence>
<reference evidence="10" key="1">
    <citation type="submission" date="2020-08" db="EMBL/GenBank/DDBJ databases">
        <title>Multicomponent nature underlies the extraordinary mechanical properties of spider dragline silk.</title>
        <authorList>
            <person name="Kono N."/>
            <person name="Nakamura H."/>
            <person name="Mori M."/>
            <person name="Yoshida Y."/>
            <person name="Ohtoshi R."/>
            <person name="Malay A.D."/>
            <person name="Moran D.A.P."/>
            <person name="Tomita M."/>
            <person name="Numata K."/>
            <person name="Arakawa K."/>
        </authorList>
    </citation>
    <scope>NUCLEOTIDE SEQUENCE</scope>
</reference>
<dbReference type="SUPFAM" id="SSF57667">
    <property type="entry name" value="beta-beta-alpha zinc fingers"/>
    <property type="match status" value="5"/>
</dbReference>
<dbReference type="Pfam" id="PF00096">
    <property type="entry name" value="zf-C2H2"/>
    <property type="match status" value="4"/>
</dbReference>
<name>A0A8X6WF44_TRICX</name>
<feature type="domain" description="C2H2-type" evidence="9">
    <location>
        <begin position="291"/>
        <end position="318"/>
    </location>
</feature>
<sequence>MDEEISTLTSLREIIKDLDEHFHPNNSEDNIDIDLEESFSGGYYFICGVCRRWYESTASLIIHFSGHFQDCPTCEKCGESFAEAQDYADHCAQHVGYTCLVCEETFFEKPDFDAHVLEHKLKCFKCKKRFSSEEELRNHYTKHYDIINLQCEMCHNYFSSRRSLRFHKSSQHSISKQYKCKFCNEKFTQLSSQKRHIRFIHKNCKPFVCHLCGKKYTIKGSLETHLLNHSGEKPYCCIICDRRFADKRNFKRHGQQHVAIESVPCKICGKVFPTDKKLRSHVWLHLNEGAYKCDVCPRSFSYSSHLKRHKMQHSGERPHVCKICGSDYIERYELARHLKKKHKFNQEKGYLHIITSICCCCSVVSNPLGVGKPTPSSFDLPAYECHKPDLDLQTTDPGKCPGSSEDEQEKQGHDPDTALIRVESMIESTTDSNEFRSKDGTSGQNS</sequence>
<dbReference type="GO" id="GO:0005634">
    <property type="term" value="C:nucleus"/>
    <property type="evidence" value="ECO:0007669"/>
    <property type="project" value="UniProtKB-SubCell"/>
</dbReference>
<keyword evidence="2" id="KW-0479">Metal-binding</keyword>
<evidence type="ECO:0000313" key="11">
    <source>
        <dbReference type="Proteomes" id="UP000887159"/>
    </source>
</evidence>
<gene>
    <name evidence="10" type="primary">ZNF235</name>
    <name evidence="10" type="ORF">TNCV_4595851</name>
</gene>
<evidence type="ECO:0000259" key="9">
    <source>
        <dbReference type="PROSITE" id="PS50157"/>
    </source>
</evidence>
<evidence type="ECO:0000256" key="3">
    <source>
        <dbReference type="ARBA" id="ARBA00022737"/>
    </source>
</evidence>
<dbReference type="InterPro" id="IPR050331">
    <property type="entry name" value="Zinc_finger"/>
</dbReference>
<keyword evidence="4 7" id="KW-0863">Zinc-finger</keyword>
<evidence type="ECO:0000256" key="6">
    <source>
        <dbReference type="ARBA" id="ARBA00023242"/>
    </source>
</evidence>
<feature type="domain" description="C2H2-type" evidence="9">
    <location>
        <begin position="207"/>
        <end position="234"/>
    </location>
</feature>
<feature type="domain" description="C2H2-type" evidence="9">
    <location>
        <begin position="263"/>
        <end position="290"/>
    </location>
</feature>
<evidence type="ECO:0000256" key="1">
    <source>
        <dbReference type="ARBA" id="ARBA00004123"/>
    </source>
</evidence>
<keyword evidence="5" id="KW-0862">Zinc</keyword>
<dbReference type="GO" id="GO:0010468">
    <property type="term" value="P:regulation of gene expression"/>
    <property type="evidence" value="ECO:0007669"/>
    <property type="project" value="TreeGrafter"/>
</dbReference>
<proteinExistence type="predicted"/>
<feature type="domain" description="C2H2-type" evidence="9">
    <location>
        <begin position="178"/>
        <end position="206"/>
    </location>
</feature>
<dbReference type="SMART" id="SM00355">
    <property type="entry name" value="ZnF_C2H2"/>
    <property type="match status" value="11"/>
</dbReference>
<evidence type="ECO:0000256" key="2">
    <source>
        <dbReference type="ARBA" id="ARBA00022723"/>
    </source>
</evidence>
<protein>
    <submittedName>
        <fullName evidence="10">Zinc finger protein 235</fullName>
    </submittedName>
</protein>